<comment type="caution">
    <text evidence="1">The sequence shown here is derived from an EMBL/GenBank/DDBJ whole genome shotgun (WGS) entry which is preliminary data.</text>
</comment>
<sequence>MPSTFSSSGDFIFLFWSSTLPPFCLHTMKLTCAPFFSGVMIPTSSNLSSPATALTFTSSNDKIKRTIRAKVFAELDAFWREAWSSRTWIADLEKDVKRAAALTSEVPQLKGLRGEAASGSRPWSLPKEAGAPYEARVREDVRALHAFGA</sequence>
<gene>
    <name evidence="1" type="ORF">KSP39_PZI017078</name>
</gene>
<dbReference type="AlphaFoldDB" id="A0AAP0B8B1"/>
<dbReference type="Proteomes" id="UP001418222">
    <property type="component" value="Unassembled WGS sequence"/>
</dbReference>
<evidence type="ECO:0000313" key="2">
    <source>
        <dbReference type="Proteomes" id="UP001418222"/>
    </source>
</evidence>
<reference evidence="1 2" key="1">
    <citation type="journal article" date="2022" name="Nat. Plants">
        <title>Genomes of leafy and leafless Platanthera orchids illuminate the evolution of mycoheterotrophy.</title>
        <authorList>
            <person name="Li M.H."/>
            <person name="Liu K.W."/>
            <person name="Li Z."/>
            <person name="Lu H.C."/>
            <person name="Ye Q.L."/>
            <person name="Zhang D."/>
            <person name="Wang J.Y."/>
            <person name="Li Y.F."/>
            <person name="Zhong Z.M."/>
            <person name="Liu X."/>
            <person name="Yu X."/>
            <person name="Liu D.K."/>
            <person name="Tu X.D."/>
            <person name="Liu B."/>
            <person name="Hao Y."/>
            <person name="Liao X.Y."/>
            <person name="Jiang Y.T."/>
            <person name="Sun W.H."/>
            <person name="Chen J."/>
            <person name="Chen Y.Q."/>
            <person name="Ai Y."/>
            <person name="Zhai J.W."/>
            <person name="Wu S.S."/>
            <person name="Zhou Z."/>
            <person name="Hsiao Y.Y."/>
            <person name="Wu W.L."/>
            <person name="Chen Y.Y."/>
            <person name="Lin Y.F."/>
            <person name="Hsu J.L."/>
            <person name="Li C.Y."/>
            <person name="Wang Z.W."/>
            <person name="Zhao X."/>
            <person name="Zhong W.Y."/>
            <person name="Ma X.K."/>
            <person name="Ma L."/>
            <person name="Huang J."/>
            <person name="Chen G.Z."/>
            <person name="Huang M.Z."/>
            <person name="Huang L."/>
            <person name="Peng D.H."/>
            <person name="Luo Y.B."/>
            <person name="Zou S.Q."/>
            <person name="Chen S.P."/>
            <person name="Lan S."/>
            <person name="Tsai W.C."/>
            <person name="Van de Peer Y."/>
            <person name="Liu Z.J."/>
        </authorList>
    </citation>
    <scope>NUCLEOTIDE SEQUENCE [LARGE SCALE GENOMIC DNA]</scope>
    <source>
        <strain evidence="1">Lor287</strain>
    </source>
</reference>
<dbReference type="EMBL" id="JBBWWQ010000014">
    <property type="protein sequence ID" value="KAK8931347.1"/>
    <property type="molecule type" value="Genomic_DNA"/>
</dbReference>
<evidence type="ECO:0000313" key="1">
    <source>
        <dbReference type="EMBL" id="KAK8931347.1"/>
    </source>
</evidence>
<protein>
    <submittedName>
        <fullName evidence="1">Uncharacterized protein</fullName>
    </submittedName>
</protein>
<accession>A0AAP0B8B1</accession>
<name>A0AAP0B8B1_9ASPA</name>
<proteinExistence type="predicted"/>
<organism evidence="1 2">
    <name type="scientific">Platanthera zijinensis</name>
    <dbReference type="NCBI Taxonomy" id="2320716"/>
    <lineage>
        <taxon>Eukaryota</taxon>
        <taxon>Viridiplantae</taxon>
        <taxon>Streptophyta</taxon>
        <taxon>Embryophyta</taxon>
        <taxon>Tracheophyta</taxon>
        <taxon>Spermatophyta</taxon>
        <taxon>Magnoliopsida</taxon>
        <taxon>Liliopsida</taxon>
        <taxon>Asparagales</taxon>
        <taxon>Orchidaceae</taxon>
        <taxon>Orchidoideae</taxon>
        <taxon>Orchideae</taxon>
        <taxon>Orchidinae</taxon>
        <taxon>Platanthera</taxon>
    </lineage>
</organism>
<keyword evidence="2" id="KW-1185">Reference proteome</keyword>